<dbReference type="GO" id="GO:0009055">
    <property type="term" value="F:electron transfer activity"/>
    <property type="evidence" value="ECO:0007669"/>
    <property type="project" value="InterPro"/>
</dbReference>
<keyword evidence="9" id="KW-0472">Membrane</keyword>
<evidence type="ECO:0000256" key="6">
    <source>
        <dbReference type="ARBA" id="ARBA00023008"/>
    </source>
</evidence>
<evidence type="ECO:0000256" key="2">
    <source>
        <dbReference type="ARBA" id="ARBA00022448"/>
    </source>
</evidence>
<dbReference type="InterPro" id="IPR008972">
    <property type="entry name" value="Cupredoxin"/>
</dbReference>
<comment type="subcellular location">
    <subcellularLocation>
        <location evidence="1">Periplasm</location>
    </subcellularLocation>
</comment>
<dbReference type="PRINTS" id="PR00155">
    <property type="entry name" value="AMICYANIN"/>
</dbReference>
<evidence type="ECO:0000256" key="9">
    <source>
        <dbReference type="SAM" id="Phobius"/>
    </source>
</evidence>
<dbReference type="GO" id="GO:0005507">
    <property type="term" value="F:copper ion binding"/>
    <property type="evidence" value="ECO:0007669"/>
    <property type="project" value="InterPro"/>
</dbReference>
<dbReference type="InterPro" id="IPR052721">
    <property type="entry name" value="ET_Amicyanin"/>
</dbReference>
<dbReference type="PANTHER" id="PTHR36507:SF1">
    <property type="entry name" value="BLL1555 PROTEIN"/>
    <property type="match status" value="1"/>
</dbReference>
<evidence type="ECO:0000256" key="8">
    <source>
        <dbReference type="SAM" id="MobiDB-lite"/>
    </source>
</evidence>
<dbReference type="InterPro" id="IPR002386">
    <property type="entry name" value="Amicyanin/Pseudoazurin"/>
</dbReference>
<feature type="binding site" evidence="7">
    <location>
        <position position="88"/>
    </location>
    <ligand>
        <name>Cu cation</name>
        <dbReference type="ChEBI" id="CHEBI:23378"/>
    </ligand>
</feature>
<comment type="caution">
    <text evidence="11">The sequence shown here is derived from an EMBL/GenBank/DDBJ whole genome shotgun (WGS) entry which is preliminary data.</text>
</comment>
<dbReference type="InterPro" id="IPR000923">
    <property type="entry name" value="BlueCu_1"/>
</dbReference>
<dbReference type="AlphaFoldDB" id="A0A5R9FPH8"/>
<feature type="transmembrane region" description="Helical" evidence="9">
    <location>
        <begin position="225"/>
        <end position="243"/>
    </location>
</feature>
<evidence type="ECO:0000256" key="3">
    <source>
        <dbReference type="ARBA" id="ARBA00022723"/>
    </source>
</evidence>
<proteinExistence type="predicted"/>
<dbReference type="Pfam" id="PF00127">
    <property type="entry name" value="Copper-bind"/>
    <property type="match status" value="1"/>
</dbReference>
<feature type="domain" description="Blue (type 1) copper" evidence="10">
    <location>
        <begin position="63"/>
        <end position="136"/>
    </location>
</feature>
<keyword evidence="9" id="KW-1133">Transmembrane helix</keyword>
<dbReference type="PANTHER" id="PTHR36507">
    <property type="entry name" value="BLL1555 PROTEIN"/>
    <property type="match status" value="1"/>
</dbReference>
<dbReference type="CDD" id="cd13921">
    <property type="entry name" value="Amicyanin"/>
    <property type="match status" value="1"/>
</dbReference>
<name>A0A5R9FPH8_9ACTN</name>
<keyword evidence="4" id="KW-0574">Periplasm</keyword>
<evidence type="ECO:0000313" key="12">
    <source>
        <dbReference type="Proteomes" id="UP000305906"/>
    </source>
</evidence>
<evidence type="ECO:0000256" key="7">
    <source>
        <dbReference type="PIRSR" id="PIRSR602386-1"/>
    </source>
</evidence>
<dbReference type="GO" id="GO:0042597">
    <property type="term" value="C:periplasmic space"/>
    <property type="evidence" value="ECO:0007669"/>
    <property type="project" value="UniProtKB-SubCell"/>
</dbReference>
<feature type="binding site" evidence="7">
    <location>
        <position position="127"/>
    </location>
    <ligand>
        <name>Cu cation</name>
        <dbReference type="ChEBI" id="CHEBI:23378"/>
    </ligand>
</feature>
<dbReference type="SUPFAM" id="SSF49503">
    <property type="entry name" value="Cupredoxins"/>
    <property type="match status" value="1"/>
</dbReference>
<dbReference type="EMBL" id="VBZC01000011">
    <property type="protein sequence ID" value="TLS45852.1"/>
    <property type="molecule type" value="Genomic_DNA"/>
</dbReference>
<evidence type="ECO:0000256" key="1">
    <source>
        <dbReference type="ARBA" id="ARBA00004418"/>
    </source>
</evidence>
<evidence type="ECO:0000256" key="5">
    <source>
        <dbReference type="ARBA" id="ARBA00022982"/>
    </source>
</evidence>
<dbReference type="Proteomes" id="UP000305906">
    <property type="component" value="Unassembled WGS sequence"/>
</dbReference>
<reference evidence="11 12" key="1">
    <citation type="submission" date="2019-05" db="EMBL/GenBank/DDBJ databases">
        <title>Streptomyces sp. NEAU-C151, a novel actinomycete isolated from soil.</title>
        <authorList>
            <person name="Han L."/>
            <person name="Jiang H."/>
        </authorList>
    </citation>
    <scope>NUCLEOTIDE SEQUENCE [LARGE SCALE GENOMIC DNA]</scope>
    <source>
        <strain evidence="11 12">NEAU-C151</strain>
    </source>
</reference>
<organism evidence="11 12">
    <name type="scientific">Streptomyces montanus</name>
    <dbReference type="NCBI Taxonomy" id="2580423"/>
    <lineage>
        <taxon>Bacteria</taxon>
        <taxon>Bacillati</taxon>
        <taxon>Actinomycetota</taxon>
        <taxon>Actinomycetes</taxon>
        <taxon>Kitasatosporales</taxon>
        <taxon>Streptomycetaceae</taxon>
        <taxon>Streptomyces</taxon>
    </lineage>
</organism>
<dbReference type="InterPro" id="IPR035668">
    <property type="entry name" value="Amicyanin"/>
</dbReference>
<evidence type="ECO:0000256" key="4">
    <source>
        <dbReference type="ARBA" id="ARBA00022764"/>
    </source>
</evidence>
<accession>A0A5R9FPH8</accession>
<evidence type="ECO:0000259" key="10">
    <source>
        <dbReference type="Pfam" id="PF00127"/>
    </source>
</evidence>
<keyword evidence="2" id="KW-0813">Transport</keyword>
<gene>
    <name evidence="11" type="ORF">FE633_11865</name>
</gene>
<feature type="binding site" evidence="7">
    <location>
        <position position="124"/>
    </location>
    <ligand>
        <name>Cu cation</name>
        <dbReference type="ChEBI" id="CHEBI:23378"/>
    </ligand>
</feature>
<evidence type="ECO:0000313" key="11">
    <source>
        <dbReference type="EMBL" id="TLS45852.1"/>
    </source>
</evidence>
<feature type="region of interest" description="Disordered" evidence="8">
    <location>
        <begin position="141"/>
        <end position="198"/>
    </location>
</feature>
<keyword evidence="9" id="KW-0812">Transmembrane</keyword>
<keyword evidence="12" id="KW-1185">Reference proteome</keyword>
<keyword evidence="3 7" id="KW-0479">Metal-binding</keyword>
<comment type="cofactor">
    <cofactor evidence="7">
        <name>Cu cation</name>
        <dbReference type="ChEBI" id="CHEBI:23378"/>
    </cofactor>
    <text evidence="7">Binds 1 copper ion per subunit.</text>
</comment>
<protein>
    <submittedName>
        <fullName evidence="11">Copper-binding protein</fullName>
    </submittedName>
</protein>
<sequence length="259" mass="25886">MAPAVPGLPAAAAHRGGVRVSAARRAVLGVVLALLAPLALLALLSAAPGQASAASHQVLMKGYAFGPSVLTVDVGDTVTWTNQDTAPHDVKTTSGPVSFHSPMLDKGRSWSFTFTKAGSYGYYCTVHPDMTARIVVRAPATSAAPPPTHTHAETSSGHHGTVVSRPPSSPAGEGAAGSKKTKAPKAESPSPGVSVTETAAAAPASSAAAAPAVQPAASVRPLDPLLVLAGIVAGAAVLCLLLVGSRSAARRDEEQPAEP</sequence>
<keyword evidence="6 7" id="KW-0186">Copper</keyword>
<keyword evidence="5" id="KW-0249">Electron transport</keyword>
<dbReference type="Gene3D" id="2.60.40.420">
    <property type="entry name" value="Cupredoxins - blue copper proteins"/>
    <property type="match status" value="1"/>
</dbReference>